<name>A0ABQ9XIW0_9EUKA</name>
<feature type="region of interest" description="Disordered" evidence="1">
    <location>
        <begin position="4126"/>
        <end position="4147"/>
    </location>
</feature>
<feature type="compositionally biased region" description="Polar residues" evidence="1">
    <location>
        <begin position="2615"/>
        <end position="2636"/>
    </location>
</feature>
<feature type="region of interest" description="Disordered" evidence="1">
    <location>
        <begin position="2737"/>
        <end position="2794"/>
    </location>
</feature>
<protein>
    <submittedName>
        <fullName evidence="3">Dynein heavy chain, N-terminal region 2</fullName>
    </submittedName>
</protein>
<dbReference type="SUPFAM" id="SSF52540">
    <property type="entry name" value="P-loop containing nucleoside triphosphate hydrolases"/>
    <property type="match status" value="1"/>
</dbReference>
<gene>
    <name evidence="3" type="ORF">BLNAU_13888</name>
</gene>
<dbReference type="Proteomes" id="UP001281761">
    <property type="component" value="Unassembled WGS sequence"/>
</dbReference>
<dbReference type="InterPro" id="IPR026983">
    <property type="entry name" value="DHC"/>
</dbReference>
<dbReference type="Gene3D" id="3.40.50.300">
    <property type="entry name" value="P-loop containing nucleotide triphosphate hydrolases"/>
    <property type="match status" value="3"/>
</dbReference>
<evidence type="ECO:0000313" key="3">
    <source>
        <dbReference type="EMBL" id="KAK2951150.1"/>
    </source>
</evidence>
<evidence type="ECO:0000256" key="1">
    <source>
        <dbReference type="SAM" id="MobiDB-lite"/>
    </source>
</evidence>
<keyword evidence="4" id="KW-1185">Reference proteome</keyword>
<dbReference type="InterPro" id="IPR042222">
    <property type="entry name" value="Dynein_2_N"/>
</dbReference>
<feature type="compositionally biased region" description="Low complexity" evidence="1">
    <location>
        <begin position="4177"/>
        <end position="4191"/>
    </location>
</feature>
<dbReference type="EMBL" id="JARBJD010000123">
    <property type="protein sequence ID" value="KAK2951150.1"/>
    <property type="molecule type" value="Genomic_DNA"/>
</dbReference>
<accession>A0ABQ9XIW0</accession>
<dbReference type="InterPro" id="IPR013602">
    <property type="entry name" value="Dynein_heavy_linker"/>
</dbReference>
<evidence type="ECO:0000313" key="4">
    <source>
        <dbReference type="Proteomes" id="UP001281761"/>
    </source>
</evidence>
<proteinExistence type="predicted"/>
<feature type="domain" description="Dynein heavy chain linker" evidence="2">
    <location>
        <begin position="538"/>
        <end position="928"/>
    </location>
</feature>
<comment type="caution">
    <text evidence="3">The sequence shown here is derived from an EMBL/GenBank/DDBJ whole genome shotgun (WGS) entry which is preliminary data.</text>
</comment>
<evidence type="ECO:0000259" key="2">
    <source>
        <dbReference type="Pfam" id="PF08393"/>
    </source>
</evidence>
<dbReference type="PANTHER" id="PTHR10676">
    <property type="entry name" value="DYNEIN HEAVY CHAIN FAMILY PROTEIN"/>
    <property type="match status" value="1"/>
</dbReference>
<reference evidence="3 4" key="1">
    <citation type="journal article" date="2022" name="bioRxiv">
        <title>Genomics of Preaxostyla Flagellates Illuminates Evolutionary Transitions and the Path Towards Mitochondrial Loss.</title>
        <authorList>
            <person name="Novak L.V.F."/>
            <person name="Treitli S.C."/>
            <person name="Pyrih J."/>
            <person name="Halakuc P."/>
            <person name="Pipaliya S.V."/>
            <person name="Vacek V."/>
            <person name="Brzon O."/>
            <person name="Soukal P."/>
            <person name="Eme L."/>
            <person name="Dacks J.B."/>
            <person name="Karnkowska A."/>
            <person name="Elias M."/>
            <person name="Hampl V."/>
        </authorList>
    </citation>
    <scope>NUCLEOTIDE SEQUENCE [LARGE SCALE GENOMIC DNA]</scope>
    <source>
        <strain evidence="3">NAU3</strain>
        <tissue evidence="3">Gut</tissue>
    </source>
</reference>
<dbReference type="InterPro" id="IPR027417">
    <property type="entry name" value="P-loop_NTPase"/>
</dbReference>
<dbReference type="Gene3D" id="1.20.140.100">
    <property type="entry name" value="Dynein heavy chain, N-terminal domain 2"/>
    <property type="match status" value="1"/>
</dbReference>
<feature type="region of interest" description="Disordered" evidence="1">
    <location>
        <begin position="1896"/>
        <end position="1930"/>
    </location>
</feature>
<dbReference type="Pfam" id="PF08393">
    <property type="entry name" value="DHC_N2"/>
    <property type="match status" value="1"/>
</dbReference>
<feature type="region of interest" description="Disordered" evidence="1">
    <location>
        <begin position="4163"/>
        <end position="4191"/>
    </location>
</feature>
<feature type="compositionally biased region" description="Low complexity" evidence="1">
    <location>
        <begin position="2744"/>
        <end position="2753"/>
    </location>
</feature>
<organism evidence="3 4">
    <name type="scientific">Blattamonas nauphoetae</name>
    <dbReference type="NCBI Taxonomy" id="2049346"/>
    <lineage>
        <taxon>Eukaryota</taxon>
        <taxon>Metamonada</taxon>
        <taxon>Preaxostyla</taxon>
        <taxon>Oxymonadida</taxon>
        <taxon>Blattamonas</taxon>
    </lineage>
</organism>
<sequence length="5966" mass="680693">MQQSLDELIPRLEVESLQLSTEMNASALDDEQRFRLLSSKPLRTEFLIHSVSYQMYNKVLSSFKTRFESILPDISVSPTSLIVLIRTAKTRSCIPHKLSDFSLPKSFELRDPESMKAIERFDLTQWSDRLAFFDIFVSTTTSRYHIPNNDQTLKRMVYSDTPFFCEGCHEIYSDFLAFASHILTCPETLPPQRQSMYIRGRMSYLKESLKDLQEWISLLVNVKYSASGDQVPTFIPPQLPNTSGIQLNTKSEVRHPTLLALLKAAFEPVRLTDEIEIDFTTHLLPQLLDRLNNVYQTFLEAFLSVTSDSLTTFEDRIDHYMDQLSELLRVATFASNQDIQTTGSSYQSAITIAEHLTTPDDIQHFNDVVENFSESLSLFDSLYSEILDNNSFYKSLTGQPLSESLLQRMKKCLKNKDFYKSISATFSSSTIIVEKSLFTDHLKTIKGFTLGVQILLQSVIELNKEVQNDTTNQLNLLTLRAAQIGVYLKHINQMEDIKNRLDNDEVILTSHLQFRSTQYQTAFTDESLLALEDLIQEKKQLEYYSLLFNVYIEIDKQKQKIRAQHYGEANLADIREWMVQCRKKIDKIKEAYDRAAQVVTMSEHTISNQLKQEFQNIQLHFNIIFDTSHVQMKLRHWKLLSDNLNQPAIYLSAIDTNNETQSPLFSTLIDANLSDNTDIYRNVVKRALEELSVDNEFANLQKKWKEKIVLKLIPSSSFASSDISESTHFLHDSLTEEEVNLLNLKIQEKSILDAQSEAENAVLTLDTIMNIHNALSTFLDLPLFKQSVSRLPQLLQQLLATQNTWLTLRGFLSSRYNQTTLSHILPTFTTAEAIWASLILKIKNDPHPYETIGVSEHFSTILSISQDKLNECMTQVRPFVMAMHQSFPLFNLITEKEVFEALSYVPKPEHLLPILRRIFPGLLYLIYDTQQPRRTRPYHHQSDHFIEHPLSQSDSHQSDVNAQKPRLFDSFDLDLDVFNELQDKSDEREPLIDKDTTPLSIDSKHTENEALKSPSFTQMTHEYPTVNEEDSNLLATIQDNESFGEQYHISGITEHFKFCQDENPFPTYCIVGIIGPLQENVMLTHSVSFTPHQNSIPFYMALHSSLKQSIRANHLKTVIRIYPTMFAFSRSEPDSSESMSDTPVSSLQFDLQTPKPNQFIDLSSHNVIDFILTLRDHPRYHFEYSRETADVPSMLSSFMTQSIYFSLFSLSMFELYRMLMNILCRMSADDSEEWTKAYLQIHDLNGFDFAPLHSLLGRHDTASYRGNQSLPEMVSGLQSLRTEFISLTSTIQKTISHRISPLHRQRIEHALAALWPVIAILNTITPLSIAKNPASVLRALHRFRSMPITNISHTTDSTRMIQETFSSLLSDSQRYLTEKPLRDLNGLGTYYNPIQPPNNLDNVTESDINVSFKHLSIPYGFDYLALSLSSVDSFHISTLMNPMHEAFSPDLGESESYILATTHFWESLVSNIVSVFPPSFHTTSNKTDSIRNWSPHENLTPHFTALLGDSPYTLSDRIVELGWILGRRVVQLTLSPESTINETLVRFLKGVVEGGLFGFIDGVSMLKHSNLIELASILNAISEAVSKSRSSTIQNIIQIPQNPNFFHFFVSILRGLDPPQLPPELRAQFRLVSVSSTPPLANSLMHLYLNRFQYSQVLSVKIDHFCQQYSLITGQSPNALFGLQNHISRIATDYLDIVIEDFFLPVCDTSHNITSVTSSPLFKQYFRSTDGSRTVEIRQDSFKRTDENKNKLRYLLESLSVCYGLVNDLIPLINADNVSSVTELLNNLFPEVADIVIDTFKFDSVSTEEDSFVMSFNRPIGSALVESNRITSIKRLRNGLETYLLSQTSFSLLQSDIYDQLADNLVSINLATMNRMSKPNVNLSRVEQFMMMMKKTPGSSRDYDGVSNQSFTSDSERTPPLYDRPSESPPIKNQVRNIIAKVQQLYTLLHPHENLPGAAAAIPQIAPVIVVGPPGSGKTTIIMLLALIQTQMKRKTRLLHLNPGSISIEQLLGSYTSSMNRINPEASSLSDQEENLIREIQKEMSHSSSLISIFTQLSSNTILQDRPEFHMDTAKGAKSQNTVFRPGVVPTILNTMTQLSATGADSSIRHTNESDSLFDEFFFVLDTSSPLFASPNVLADQLPSSPNTLSQFQPSAGWLLETLQWIRTFSPFFRTTSRLHNSVSTSLIRSHLYSAIHQKSENKGGSLVIPEVDIDLSIETLINQFLWDDAQSDDKKDPSLSHRSFSQIEPESSKYQQFLLDINYADYLLRALILPNNQVIVSPHNVHYIIETDSLASLPSYVISNSRILYVPPSLFTFYQCTPAFYTIKRESMFAVLYNHTIKTLISHIIVHQISSHSFLHQDVILNRTYRLLSNVANRLTHYVLKATEFVRDYFDTNKHPERFKKVTPLNTQERPPHMYNYTSRYFFNNALRVFLSQFKYLANFIIYSVISAQQNISELKSLDQMTDNYQPADERILVAPQQGLMNALTYSLFWGPPGVSLHNKTAITPTPRNSIAAQDIGLFIANTTKSTEFEMTETLFDYFVNLRTGTWEHLVNYYKEYQNQLAIHRQKKNQIRRQRKDGPGLVRQNMNSPRSTFLDPFDGLSMSFAVSDGTLSTSPPGSQMHEFTQPSSSGDAYTDKKVKVQIPQSILYRLPYIHLFSLFIQDDRPFIAAFHLNTDVMDVLRSIPGVPMSVYPITTTVPFVATMDFPFFAHTTSYTVARAFSLFNTIDTNVTTQFRPKPGKSSPSQSQPEPYPENFDGMMDVGDTIHSSSMYDDMHSNSSPGSFGGGSTYSARDIDFQDESLYYEHMSDNEDGKPANNNQTSVFENKCMLGIFHYIPPVPSATIDQLRAYLERRQFILENEHSSVVERRSEHVRIALSIQNPFAHTLSPRLGRHFQVVALNDISLLHMSQYLFTLFTHELHKDYDYITPLDSQIASLSPADFALCRVPSITHILLLLFSGSISTIEYKPDALKTRAKLRELCPTFQVFPLTLNDCVTVFHRMFIQFNKNRKIETDSFQIALTWITEARRVFCMRLPPRERISFDALATTLASYLLHQGQIDFDRLGHIVDCLPFVNEDECIRQFLAEELNSEQARFFINQAEDPESSLGKYLSQSLPTIMRDGLFYLQGVRNQRVAERLEKSHVAIISDPISFQLEDLEIVTKLMKASHIYLSITPSHDHFIRQLRQLCVKVFRNDDEKVVAAINVSEVLTLINTTSLFHVQENQTVPLVDGSTVPLGTDVAGNSVDDYTFMPKTHPPMNICDFNPLTMFLPSSARVGDELTPTDVSIYLQLIITTPSWLLYLLTDQDRNIIMSNWMTTSNRQEIIEKIRRKLRVVFVFTDYRGRDDPTSSTRDAEVYLQRRLHQYNLFTESVEQVLPASNILSTFAGQVPRFDTSNTATLTNNPIITHIIVPGLSFFCWALPLCQYEYYETTPACVLESLGPLYIVPTMVETIHTNSHNAKALICEKTINRSIRPHNLLTKILRDDPTFSLELCRSFINIRETYSFNEDEDGTSHVHDKTHFSTIFSTRPPPQPKPTYPPPPLLNSVFVVGVGIPRMHRHKTAAFSTPVEPESFFSLNPDSDEQIDQSLLSDSPHTHWSSGTANDDSMVFDPDHLAVPNGPYQQLKPGVVVHPAVLHALERQEERRSIFLTEQHPQRPQILRHSVEQRPNLLHRFPSQSTITTMTSGEIITTRLSTGLRLGADNHREHLAAGKKQPWMNEVERLEKVFLDQVMRVFVPNDSSRSSLVTQAIHGLRVERQKLYVSVLIAIFVHVRDSFHFYSRIHASTEWVKHRLLLLNPSLFRKFLQTFTSIYFKRMEVLDQYHRTVSTCSDQLAVILTRTEPISNLIPRILNGSFEYATQHGTLVQCIHLCQHLMGKIRELQPITQQQRVRLSEELKQKMGEREALHSEIIVQTHIIDLEAIRQQIESGRPLMTRNVLSFHQYARYVLDMCLILLHKPLKPTELFYIRQKRTNSGSSVRQSSIVFIRDTVSQDQRYVVQSSFIHDVLSAKTRTITDEQAELVEPYIDFLTNRIDELSENEQIVDIFTYVVKLLQCRFKVDTAKFQLSKTEHMRKSLEGNIHTMGELTRELSNYQILLSTTIHFLAQAACLERHGTEFDSIHPSHSIDSPNEPTPALSRQSEDDLSARSEYSFSSNLSDIESEDSSIPDHFSPVNPSLSTTPTPSSMNMEVSSYLVEYWKFQLTNIRKNIINAAGDSILAAAFSVFQSAIPFEELEWCIREWQKILEMAGIEYSDEETKDPSQTLQELSSESLLSTPPHLSTIDIGYGDGVLLYPQPLWVASNFIRPLFRPLWKILHGPSSFWKHQADGLPPDEQSVLNGCLTANVEGVHPIIFVDPLHVAQEWMMKRYRRISPIIVTHILEKSFFQNCLDALFSGYPLFIEVVSPEGIADPERIVNIAHMMSTLVSCAVMSPTRSIMIYDQEIKLKEGFRLFIFLQDETSLLPSPFGLMFSSTAQSELTVINWSPISYSTSFDTQLLHTIIIPRLFPSLYEQSMKTLAQIQKLDNNEQTESAQFTQSLYQKREYPTKVYIHSINTSFAGVTRSAEQRVELIREADAFRKIFKIGGYLSSYARDIWTVCEATSRFEPYQLLPYSSLKTIITSATCVHGIPSIVQFLSFLQEAITTTLGTVAIQENKRHFQQFLDKQSKNFPQDSLQSFEPVDDSTWETVNTLSPDDLQKISTLSQTIQNEVAAGPHLMMETVKSLISRIIHSIRLYSPDHNGNIRLEQHPYSILLSLSLTRNLRERITRKQVKSNEKTGNHWISQSLLSVVSFRDVRIPRPYKDAIRLNDAREEAKLMLEGLFAPINIERTIDTQTIPHTPDDEFVKIGDSYIPKSAIQSHVEDCGQTLDANSTHETATYTQFKESEFPLVNGTTPWESFKRFQRIYPQRSLFFVERLVSLSTNVKLKPTIPVEWLIHKLLGLSNVNMPTISTTSFSFSIEPYLTKYALSQVPAVYSNPLSISLSLPPFAIVKYEPGTSEKKKNVAEQQLFRTFTFLTSLWMTIPQSEVTKAKITLNDNTIVSHPVFGHLPKQFLKTFYQSSIPLKTKPLWSQILQTKELQKFIHHVKQMPSFVQNLSLSPPLFVATPTIDRMVHLYQDGESPFFQSTSKSSFTLPPLQSDYASLLAASDLRRKTKKALEETITDSDRHRWKLFIHDGVLNENHRYRQLTTTFPFTLYPHRPINFTKSFVLPPSDAVGLSLITPSATTSLNLEIDSIDMSFKTAILRFVSWIPPDIYHAPGIEGWSILLFCCCVVHALLSIRQAYHTSLYGSILSDPTTYPSADLTIRGMVPVDHWSQVKFVGVVNQFHALMQSTVETISKHPLKAQPGNSPENIWSVACQLSITFTVRNFITEQVSDSIIARPENLAFLNRVVAMYVCKDIWTPSFDYVNPPQLFKDPLVTNRDSSQIGSYNFPMRLKGPFFNKEAIMKDVSQKFPENSAVHQIIGIAPSHTYSAANSSFKSIQVMMNHMCRPQHAYQQLMEETQTRITDDLLHTKEELEALQPKNVPQRRKKIRTLVEYTAYVPSEEVDPFDDNDIIASFCTFIHDVTRRMPLPYQYKGAIPGLLKPGRSSHPLLTQIMRKELYRHQVSCMSWCCHKVHAVQFLAPPATLTPSILSYTHIFSPHHTRTMDFFAKEAMVILPLPAHVPLHGHAIPHWFSLSHDSIITIMQQLQDQQILVFPLSLLYDPAVLLASITQDLFSTFRKFLVTLTTFSTSLDTMQTDFLNTTDPQQAYVIPRFFRSPFVPESLPFNAPSNPSAFIFEHAMMSFSFIPIDPNTSSSELFFTFPDLRQSRGQIFTGVSMSGFAYNYETDSFIHSSNHSFLPPKTTKKPLIWVSQAFVSTSSVHQAIFDPVSRTPTASLEVFSPFFQPTHTPPRVLPSKSAKTMFFTPAPLFSSFWKHSVLRTVLVVHPHFSSFGLTGCFLYVDFDGSLNRTFISHK</sequence>
<feature type="region of interest" description="Disordered" evidence="1">
    <location>
        <begin position="2615"/>
        <end position="2637"/>
    </location>
</feature>